<feature type="chain" id="PRO_5017845294" description="Dirigent protein" evidence="1">
    <location>
        <begin position="20"/>
        <end position="91"/>
    </location>
</feature>
<comment type="function">
    <text evidence="1">Dirigent proteins impart stereoselectivity on the phenoxy radical-coupling reaction, yielding optically active lignans from two molecules of coniferyl alcohol in the biosynthesis of lignans, flavonolignans, and alkaloids and thus plays a central role in plant secondary metabolism.</text>
</comment>
<comment type="caution">
    <text evidence="2">The sequence shown here is derived from an EMBL/GenBank/DDBJ whole genome shotgun (WGS) entry which is preliminary data.</text>
</comment>
<feature type="signal peptide" evidence="1">
    <location>
        <begin position="1"/>
        <end position="19"/>
    </location>
</feature>
<keyword evidence="1" id="KW-0052">Apoplast</keyword>
<proteinExistence type="inferred from homology"/>
<comment type="similarity">
    <text evidence="1">Belongs to the plant dirigent protein family.</text>
</comment>
<protein>
    <recommendedName>
        <fullName evidence="1">Dirigent protein</fullName>
    </recommendedName>
</protein>
<dbReference type="OrthoDB" id="1864232at2759"/>
<dbReference type="EMBL" id="PQIB02000002">
    <property type="protein sequence ID" value="RLN33883.1"/>
    <property type="molecule type" value="Genomic_DNA"/>
</dbReference>
<keyword evidence="1" id="KW-0732">Signal</keyword>
<dbReference type="Proteomes" id="UP000275267">
    <property type="component" value="Unassembled WGS sequence"/>
</dbReference>
<reference evidence="3" key="1">
    <citation type="journal article" date="2019" name="Nat. Commun.">
        <title>The genome of broomcorn millet.</title>
        <authorList>
            <person name="Zou C."/>
            <person name="Miki D."/>
            <person name="Li D."/>
            <person name="Tang Q."/>
            <person name="Xiao L."/>
            <person name="Rajput S."/>
            <person name="Deng P."/>
            <person name="Jia W."/>
            <person name="Huang R."/>
            <person name="Zhang M."/>
            <person name="Sun Y."/>
            <person name="Hu J."/>
            <person name="Fu X."/>
            <person name="Schnable P.S."/>
            <person name="Li F."/>
            <person name="Zhang H."/>
            <person name="Feng B."/>
            <person name="Zhu X."/>
            <person name="Liu R."/>
            <person name="Schnable J.C."/>
            <person name="Zhu J.-K."/>
            <person name="Zhang H."/>
        </authorList>
    </citation>
    <scope>NUCLEOTIDE SEQUENCE [LARGE SCALE GENOMIC DNA]</scope>
</reference>
<comment type="subcellular location">
    <subcellularLocation>
        <location evidence="1">Secreted</location>
        <location evidence="1">Extracellular space</location>
        <location evidence="1">Apoplast</location>
    </subcellularLocation>
</comment>
<evidence type="ECO:0000313" key="2">
    <source>
        <dbReference type="EMBL" id="RLN33883.1"/>
    </source>
</evidence>
<dbReference type="Pfam" id="PF03018">
    <property type="entry name" value="Dirigent"/>
    <property type="match status" value="1"/>
</dbReference>
<dbReference type="PANTHER" id="PTHR21495">
    <property type="entry name" value="NUCLEOPORIN-RELATED"/>
    <property type="match status" value="1"/>
</dbReference>
<sequence>MACCKLHSALLAVAVAVLAAGPAARPVLASSAYLHFYMHDVLTGPAPTAVQVLNGPRGHFGDTVVIDDALTEGASRSLAAVGRAQGHYIWA</sequence>
<dbReference type="GO" id="GO:0048046">
    <property type="term" value="C:apoplast"/>
    <property type="evidence" value="ECO:0007669"/>
    <property type="project" value="UniProtKB-SubCell"/>
</dbReference>
<name>A0A3L6T939_PANMI</name>
<dbReference type="STRING" id="4540.A0A3L6T939"/>
<dbReference type="InterPro" id="IPR004265">
    <property type="entry name" value="Dirigent"/>
</dbReference>
<organism evidence="2 3">
    <name type="scientific">Panicum miliaceum</name>
    <name type="common">Proso millet</name>
    <name type="synonym">Broomcorn millet</name>
    <dbReference type="NCBI Taxonomy" id="4540"/>
    <lineage>
        <taxon>Eukaryota</taxon>
        <taxon>Viridiplantae</taxon>
        <taxon>Streptophyta</taxon>
        <taxon>Embryophyta</taxon>
        <taxon>Tracheophyta</taxon>
        <taxon>Spermatophyta</taxon>
        <taxon>Magnoliopsida</taxon>
        <taxon>Liliopsida</taxon>
        <taxon>Poales</taxon>
        <taxon>Poaceae</taxon>
        <taxon>PACMAD clade</taxon>
        <taxon>Panicoideae</taxon>
        <taxon>Panicodae</taxon>
        <taxon>Paniceae</taxon>
        <taxon>Panicinae</taxon>
        <taxon>Panicum</taxon>
        <taxon>Panicum sect. Panicum</taxon>
    </lineage>
</organism>
<keyword evidence="1" id="KW-0964">Secreted</keyword>
<comment type="subunit">
    <text evidence="1">Homodimer.</text>
</comment>
<accession>A0A3L6T939</accession>
<keyword evidence="3" id="KW-1185">Reference proteome</keyword>
<evidence type="ECO:0000313" key="3">
    <source>
        <dbReference type="Proteomes" id="UP000275267"/>
    </source>
</evidence>
<dbReference type="AlphaFoldDB" id="A0A3L6T939"/>
<evidence type="ECO:0000256" key="1">
    <source>
        <dbReference type="RuleBase" id="RU363099"/>
    </source>
</evidence>
<gene>
    <name evidence="2" type="ORF">C2845_PM03G31720</name>
</gene>